<dbReference type="AlphaFoldDB" id="A4U5Q8"/>
<evidence type="ECO:0000256" key="1">
    <source>
        <dbReference type="SAM" id="SignalP"/>
    </source>
</evidence>
<evidence type="ECO:0000313" key="2">
    <source>
        <dbReference type="EMBL" id="CAM78215.1"/>
    </source>
</evidence>
<dbReference type="EMBL" id="CU459003">
    <property type="protein sequence ID" value="CAM78215.1"/>
    <property type="molecule type" value="Genomic_DNA"/>
</dbReference>
<organism evidence="2">
    <name type="scientific">Magnetospirillum gryphiswaldense</name>
    <dbReference type="NCBI Taxonomy" id="55518"/>
    <lineage>
        <taxon>Bacteria</taxon>
        <taxon>Pseudomonadati</taxon>
        <taxon>Pseudomonadota</taxon>
        <taxon>Alphaproteobacteria</taxon>
        <taxon>Rhodospirillales</taxon>
        <taxon>Rhodospirillaceae</taxon>
        <taxon>Magnetospirillum</taxon>
    </lineage>
</organism>
<feature type="chain" id="PRO_5002674423" description="Secreted protein" evidence="1">
    <location>
        <begin position="21"/>
        <end position="121"/>
    </location>
</feature>
<evidence type="ECO:0008006" key="3">
    <source>
        <dbReference type="Google" id="ProtNLM"/>
    </source>
</evidence>
<sequence length="121" mass="13084">MKRRAFLVGLLLLPMGPALAAGAKGSEFYVKLPAINVEYWDESGIFHMVVVDATVVFHQDGAKVDKSVGVKIAHALSAMTWEEFSRGNPAATVKAIALDLVRKEPGAEKAVEVLLGRLIIR</sequence>
<protein>
    <recommendedName>
        <fullName evidence="3">Secreted protein</fullName>
    </recommendedName>
</protein>
<reference evidence="2" key="1">
    <citation type="journal article" date="2007" name="J. Bacteriol.">
        <title>Comparative genome analysis of four magnetotactic bacteria reveals a complex set of group-specific genes implicated in magnetosome biomineralization and function.</title>
        <authorList>
            <person name="Richter M."/>
            <person name="Kube M."/>
            <person name="Bazylinski D.A."/>
            <person name="Lombardot T."/>
            <person name="Gloeckner F.O."/>
            <person name="Reinhardt R."/>
            <person name="Schueler D."/>
        </authorList>
    </citation>
    <scope>NUCLEOTIDE SEQUENCE</scope>
    <source>
        <strain evidence="2">MSR-1</strain>
    </source>
</reference>
<name>A4U5Q8_9PROT</name>
<gene>
    <name evidence="2" type="ORF">MGR_4283</name>
</gene>
<feature type="signal peptide" evidence="1">
    <location>
        <begin position="1"/>
        <end position="20"/>
    </location>
</feature>
<accession>A4U5Q8</accession>
<keyword evidence="1" id="KW-0732">Signal</keyword>
<proteinExistence type="predicted"/>
<dbReference type="RefSeq" id="WP_024080028.1">
    <property type="nucleotide sequence ID" value="NZ_CP027527.1"/>
</dbReference>